<keyword evidence="3" id="KW-1185">Reference proteome</keyword>
<feature type="region of interest" description="Disordered" evidence="1">
    <location>
        <begin position="16"/>
        <end position="158"/>
    </location>
</feature>
<name>A0A1B2HGS9_9PSEU</name>
<organism evidence="2 3">
    <name type="scientific">Lentzea guizhouensis</name>
    <dbReference type="NCBI Taxonomy" id="1586287"/>
    <lineage>
        <taxon>Bacteria</taxon>
        <taxon>Bacillati</taxon>
        <taxon>Actinomycetota</taxon>
        <taxon>Actinomycetes</taxon>
        <taxon>Pseudonocardiales</taxon>
        <taxon>Pseudonocardiaceae</taxon>
        <taxon>Lentzea</taxon>
    </lineage>
</organism>
<feature type="compositionally biased region" description="Polar residues" evidence="1">
    <location>
        <begin position="131"/>
        <end position="144"/>
    </location>
</feature>
<evidence type="ECO:0000256" key="1">
    <source>
        <dbReference type="SAM" id="MobiDB-lite"/>
    </source>
</evidence>
<feature type="compositionally biased region" description="Low complexity" evidence="1">
    <location>
        <begin position="67"/>
        <end position="80"/>
    </location>
</feature>
<protein>
    <submittedName>
        <fullName evidence="2">Uncharacterized protein</fullName>
    </submittedName>
</protein>
<dbReference type="EMBL" id="CP016793">
    <property type="protein sequence ID" value="ANZ36913.1"/>
    <property type="molecule type" value="Genomic_DNA"/>
</dbReference>
<dbReference type="AlphaFoldDB" id="A0A1B2HGS9"/>
<proteinExistence type="predicted"/>
<dbReference type="KEGG" id="led:BBK82_13330"/>
<evidence type="ECO:0000313" key="2">
    <source>
        <dbReference type="EMBL" id="ANZ36913.1"/>
    </source>
</evidence>
<dbReference type="Proteomes" id="UP000093053">
    <property type="component" value="Chromosome"/>
</dbReference>
<sequence>MRAAGPMRSAWADIVASSSSGAETRLRSAASGTAQSRTRSRRRSRRSEAKRRGSWPASTRRSMVLKTAAPSPAARPSTTSLIRAESVTPSRLMARSYRTPSGPAPARSWSITDWVSRAEPPPARITRGKTAGSTVTPSAAQLRSSRLRITPGGIRRNG</sequence>
<evidence type="ECO:0000313" key="3">
    <source>
        <dbReference type="Proteomes" id="UP000093053"/>
    </source>
</evidence>
<accession>A0A1B2HGS9</accession>
<feature type="compositionally biased region" description="Low complexity" evidence="1">
    <location>
        <begin position="27"/>
        <end position="37"/>
    </location>
</feature>
<reference evidence="2 3" key="1">
    <citation type="submission" date="2016-07" db="EMBL/GenBank/DDBJ databases">
        <title>Complete genome sequence of the Lentzea guizhouensis DHS C013.</title>
        <authorList>
            <person name="Cao C."/>
        </authorList>
    </citation>
    <scope>NUCLEOTIDE SEQUENCE [LARGE SCALE GENOMIC DNA]</scope>
    <source>
        <strain evidence="2 3">DHS C013</strain>
    </source>
</reference>
<gene>
    <name evidence="2" type="ORF">BBK82_13330</name>
</gene>